<feature type="compositionally biased region" description="Basic residues" evidence="1">
    <location>
        <begin position="68"/>
        <end position="79"/>
    </location>
</feature>
<reference evidence="2 3" key="1">
    <citation type="submission" date="2020-02" db="EMBL/GenBank/DDBJ databases">
        <authorList>
            <person name="Li G."/>
        </authorList>
    </citation>
    <scope>NUCLEOTIDE SEQUENCE [LARGE SCALE GENOMIC DNA]</scope>
    <source>
        <strain evidence="2 3">DSM 102029</strain>
    </source>
</reference>
<sequence>MTTTKLRIDVSQGLIDIEGDAELVREIYADFKTHLLSGVRLAQPAPPAPPVAAVGADTDEQTPPAPKSKAKRRLAAKKKTNGDESSSGVVADSPKLDKNLNTSGLGTFYGRFAPKNNAEKILIFLKFMTESLHIESPNTDQVYTCFKATGDKIPKAFAQAFYDTSSKLGYIDFRSSTDLPITIAGDNHFNHTMKRKAAE</sequence>
<dbReference type="KEGG" id="apra:G3A50_20270"/>
<organism evidence="2 3">
    <name type="scientific">Ancylobacter pratisalsi</name>
    <dbReference type="NCBI Taxonomy" id="1745854"/>
    <lineage>
        <taxon>Bacteria</taxon>
        <taxon>Pseudomonadati</taxon>
        <taxon>Pseudomonadota</taxon>
        <taxon>Alphaproteobacteria</taxon>
        <taxon>Hyphomicrobiales</taxon>
        <taxon>Xanthobacteraceae</taxon>
        <taxon>Ancylobacter</taxon>
    </lineage>
</organism>
<evidence type="ECO:0000256" key="1">
    <source>
        <dbReference type="SAM" id="MobiDB-lite"/>
    </source>
</evidence>
<keyword evidence="3" id="KW-1185">Reference proteome</keyword>
<proteinExistence type="predicted"/>
<dbReference type="AlphaFoldDB" id="A0A6P1YUM0"/>
<evidence type="ECO:0000313" key="2">
    <source>
        <dbReference type="EMBL" id="QIB35783.1"/>
    </source>
</evidence>
<accession>A0A6P1YUM0</accession>
<feature type="region of interest" description="Disordered" evidence="1">
    <location>
        <begin position="44"/>
        <end position="94"/>
    </location>
</feature>
<dbReference type="RefSeq" id="WP_163076922.1">
    <property type="nucleotide sequence ID" value="NZ_CP048630.1"/>
</dbReference>
<dbReference type="EMBL" id="CP048630">
    <property type="protein sequence ID" value="QIB35783.1"/>
    <property type="molecule type" value="Genomic_DNA"/>
</dbReference>
<evidence type="ECO:0000313" key="3">
    <source>
        <dbReference type="Proteomes" id="UP000464751"/>
    </source>
</evidence>
<protein>
    <submittedName>
        <fullName evidence="2">Uncharacterized protein</fullName>
    </submittedName>
</protein>
<dbReference type="Proteomes" id="UP000464751">
    <property type="component" value="Chromosome"/>
</dbReference>
<name>A0A6P1YUM0_9HYPH</name>
<gene>
    <name evidence="2" type="ORF">G3A50_20270</name>
</gene>